<keyword evidence="7" id="KW-1185">Reference proteome</keyword>
<accession>C1MIR1</accession>
<dbReference type="PANTHER" id="PTHR28578">
    <property type="entry name" value="MITOTIC-SPINDLE ORGANIZING PROTEIN 2A-RELATED"/>
    <property type="match status" value="1"/>
</dbReference>
<keyword evidence="4" id="KW-0963">Cytoplasm</keyword>
<evidence type="ECO:0000256" key="1">
    <source>
        <dbReference type="ARBA" id="ARBA00004186"/>
    </source>
</evidence>
<evidence type="ECO:0000256" key="4">
    <source>
        <dbReference type="ARBA" id="ARBA00022490"/>
    </source>
</evidence>
<evidence type="ECO:0000256" key="2">
    <source>
        <dbReference type="ARBA" id="ARBA00004300"/>
    </source>
</evidence>
<dbReference type="Proteomes" id="UP000001876">
    <property type="component" value="Unassembled WGS sequence"/>
</dbReference>
<dbReference type="PANTHER" id="PTHR28578:SF2">
    <property type="entry name" value="MITOTIC-SPINDLE ORGANIZING PROTEIN 2"/>
    <property type="match status" value="1"/>
</dbReference>
<reference evidence="6 7" key="1">
    <citation type="journal article" date="2009" name="Science">
        <title>Green evolution and dynamic adaptations revealed by genomes of the marine picoeukaryotes Micromonas.</title>
        <authorList>
            <person name="Worden A.Z."/>
            <person name="Lee J.H."/>
            <person name="Mock T."/>
            <person name="Rouze P."/>
            <person name="Simmons M.P."/>
            <person name="Aerts A.L."/>
            <person name="Allen A.E."/>
            <person name="Cuvelier M.L."/>
            <person name="Derelle E."/>
            <person name="Everett M.V."/>
            <person name="Foulon E."/>
            <person name="Grimwood J."/>
            <person name="Gundlach H."/>
            <person name="Henrissat B."/>
            <person name="Napoli C."/>
            <person name="McDonald S.M."/>
            <person name="Parker M.S."/>
            <person name="Rombauts S."/>
            <person name="Salamov A."/>
            <person name="Von Dassow P."/>
            <person name="Badger J.H."/>
            <person name="Coutinho P.M."/>
            <person name="Demir E."/>
            <person name="Dubchak I."/>
            <person name="Gentemann C."/>
            <person name="Eikrem W."/>
            <person name="Gready J.E."/>
            <person name="John U."/>
            <person name="Lanier W."/>
            <person name="Lindquist E.A."/>
            <person name="Lucas S."/>
            <person name="Mayer K.F."/>
            <person name="Moreau H."/>
            <person name="Not F."/>
            <person name="Otillar R."/>
            <person name="Panaud O."/>
            <person name="Pangilinan J."/>
            <person name="Paulsen I."/>
            <person name="Piegu B."/>
            <person name="Poliakov A."/>
            <person name="Robbens S."/>
            <person name="Schmutz J."/>
            <person name="Toulza E."/>
            <person name="Wyss T."/>
            <person name="Zelensky A."/>
            <person name="Zhou K."/>
            <person name="Armbrust E.V."/>
            <person name="Bhattacharya D."/>
            <person name="Goodenough U.W."/>
            <person name="Van de Peer Y."/>
            <person name="Grigoriev I.V."/>
        </authorList>
    </citation>
    <scope>NUCLEOTIDE SEQUENCE [LARGE SCALE GENOMIC DNA]</scope>
    <source>
        <strain evidence="6 7">CCMP1545</strain>
    </source>
</reference>
<comment type="similarity">
    <text evidence="3">Belongs to the MOZART2 family.</text>
</comment>
<dbReference type="OMA" id="TKSAMRQ"/>
<dbReference type="KEGG" id="mpp:MICPUCDRAFT_50664"/>
<dbReference type="InterPro" id="IPR024332">
    <property type="entry name" value="MOZART2"/>
</dbReference>
<evidence type="ECO:0000313" key="6">
    <source>
        <dbReference type="EMBL" id="EEH60962.1"/>
    </source>
</evidence>
<gene>
    <name evidence="6" type="ORF">MICPUCDRAFT_50664</name>
</gene>
<proteinExistence type="inferred from homology"/>
<dbReference type="GeneID" id="9680732"/>
<dbReference type="GO" id="GO:0005819">
    <property type="term" value="C:spindle"/>
    <property type="evidence" value="ECO:0007669"/>
    <property type="project" value="UniProtKB-SubCell"/>
</dbReference>
<protein>
    <submittedName>
        <fullName evidence="6">Predicted protein</fullName>
    </submittedName>
</protein>
<name>C1MIR1_MICPC</name>
<sequence length="66" mass="7145">MPDALSPDELKAELENLTRLAGVNLSPEVFDVLLELTRMDVVPTATAQVLKSLCTKSQLRASYGGK</sequence>
<comment type="subcellular location">
    <subcellularLocation>
        <location evidence="2">Cytoplasm</location>
        <location evidence="2">Cytoskeleton</location>
        <location evidence="2">Microtubule organizing center</location>
        <location evidence="2">Centrosome</location>
    </subcellularLocation>
    <subcellularLocation>
        <location evidence="1">Cytoplasm</location>
        <location evidence="1">Cytoskeleton</location>
        <location evidence="1">Spindle</location>
    </subcellularLocation>
</comment>
<evidence type="ECO:0000256" key="3">
    <source>
        <dbReference type="ARBA" id="ARBA00007286"/>
    </source>
</evidence>
<organism evidence="7">
    <name type="scientific">Micromonas pusilla (strain CCMP1545)</name>
    <name type="common">Picoplanktonic green alga</name>
    <dbReference type="NCBI Taxonomy" id="564608"/>
    <lineage>
        <taxon>Eukaryota</taxon>
        <taxon>Viridiplantae</taxon>
        <taxon>Chlorophyta</taxon>
        <taxon>Mamiellophyceae</taxon>
        <taxon>Mamiellales</taxon>
        <taxon>Mamiellaceae</taxon>
        <taxon>Micromonas</taxon>
    </lineage>
</organism>
<dbReference type="EMBL" id="GG663735">
    <property type="protein sequence ID" value="EEH60962.1"/>
    <property type="molecule type" value="Genomic_DNA"/>
</dbReference>
<evidence type="ECO:0000313" key="7">
    <source>
        <dbReference type="Proteomes" id="UP000001876"/>
    </source>
</evidence>
<keyword evidence="5" id="KW-0206">Cytoskeleton</keyword>
<dbReference type="OrthoDB" id="498423at2759"/>
<evidence type="ECO:0000256" key="5">
    <source>
        <dbReference type="ARBA" id="ARBA00023212"/>
    </source>
</evidence>
<dbReference type="AlphaFoldDB" id="C1MIR1"/>
<dbReference type="RefSeq" id="XP_003055710.1">
    <property type="nucleotide sequence ID" value="XM_003055664.1"/>
</dbReference>
<dbReference type="Pfam" id="PF12926">
    <property type="entry name" value="MOZART2"/>
    <property type="match status" value="1"/>
</dbReference>